<reference evidence="10 11" key="1">
    <citation type="journal article" date="2014" name="Proc. Natl. Acad. Sci. U.S.A.">
        <title>Molecular dissection of the evolution of carbapenem-resistant multilocus sequence type 258 Klebsiella pneumoniae.</title>
        <authorList>
            <person name="Deleo F.R."/>
            <person name="Chen L."/>
            <person name="Porcella S.F."/>
            <person name="Martens C.A."/>
            <person name="Kobayashi S.D."/>
            <person name="Porter A.R."/>
            <person name="Chavda K.D."/>
            <person name="Jacobs M.R."/>
            <person name="Mathema B."/>
            <person name="Olsen R.J."/>
            <person name="Bonomo R.A."/>
            <person name="Musser J.M."/>
            <person name="Kreiswirth B.N."/>
        </authorList>
    </citation>
    <scope>NUCLEOTIDE SEQUENCE [LARGE SCALE GENOMIC DNA]</scope>
    <source>
        <strain evidence="10">30684/NJST258_2</strain>
    </source>
</reference>
<keyword evidence="3 9" id="KW-0813">Transport</keyword>
<feature type="transmembrane region" description="Helical" evidence="9">
    <location>
        <begin position="351"/>
        <end position="379"/>
    </location>
</feature>
<keyword evidence="4" id="KW-1003">Cell membrane</keyword>
<comment type="subcellular location">
    <subcellularLocation>
        <location evidence="9">Cell inner membrane</location>
        <topology evidence="9">Multi-pass membrane protein</topology>
    </subcellularLocation>
    <subcellularLocation>
        <location evidence="1">Cell membrane</location>
        <topology evidence="1">Multi-pass membrane protein</topology>
    </subcellularLocation>
</comment>
<feature type="transmembrane region" description="Helical" evidence="9">
    <location>
        <begin position="146"/>
        <end position="166"/>
    </location>
</feature>
<evidence type="ECO:0000256" key="6">
    <source>
        <dbReference type="ARBA" id="ARBA00022847"/>
    </source>
</evidence>
<dbReference type="PRINTS" id="PR00175">
    <property type="entry name" value="NAALASMPORT"/>
</dbReference>
<dbReference type="PANTHER" id="PTHR30330">
    <property type="entry name" value="AGSS FAMILY TRANSPORTER, SODIUM-ALANINE"/>
    <property type="match status" value="1"/>
</dbReference>
<evidence type="ECO:0000313" key="10">
    <source>
        <dbReference type="EMBL" id="AHM81465.1"/>
    </source>
</evidence>
<evidence type="ECO:0000256" key="3">
    <source>
        <dbReference type="ARBA" id="ARBA00022448"/>
    </source>
</evidence>
<dbReference type="GO" id="GO:0005886">
    <property type="term" value="C:plasma membrane"/>
    <property type="evidence" value="ECO:0007669"/>
    <property type="project" value="UniProtKB-SubCell"/>
</dbReference>
<proteinExistence type="inferred from homology"/>
<dbReference type="Proteomes" id="UP000019586">
    <property type="component" value="Chromosome"/>
</dbReference>
<dbReference type="PATRIC" id="fig|1420013.3.peg.4403"/>
<evidence type="ECO:0000256" key="4">
    <source>
        <dbReference type="ARBA" id="ARBA00022475"/>
    </source>
</evidence>
<comment type="similarity">
    <text evidence="2 9">Belongs to the alanine or glycine:cation symporter (AGCS) (TC 2.A.25) family.</text>
</comment>
<dbReference type="InterPro" id="IPR001463">
    <property type="entry name" value="Na/Ala_symport"/>
</dbReference>
<accession>W8UQX0</accession>
<keyword evidence="9" id="KW-0997">Cell inner membrane</keyword>
<dbReference type="NCBIfam" id="TIGR00835">
    <property type="entry name" value="agcS"/>
    <property type="match status" value="1"/>
</dbReference>
<feature type="transmembrane region" description="Helical" evidence="9">
    <location>
        <begin position="178"/>
        <end position="203"/>
    </location>
</feature>
<evidence type="ECO:0000256" key="5">
    <source>
        <dbReference type="ARBA" id="ARBA00022692"/>
    </source>
</evidence>
<dbReference type="EMBL" id="CP006918">
    <property type="protein sequence ID" value="AHM81465.1"/>
    <property type="molecule type" value="Genomic_DNA"/>
</dbReference>
<evidence type="ECO:0000256" key="7">
    <source>
        <dbReference type="ARBA" id="ARBA00022989"/>
    </source>
</evidence>
<organism evidence="10 11">
    <name type="scientific">Klebsiella pneumoniae 30684/NJST258_2</name>
    <dbReference type="NCBI Taxonomy" id="1420013"/>
    <lineage>
        <taxon>Bacteria</taxon>
        <taxon>Pseudomonadati</taxon>
        <taxon>Pseudomonadota</taxon>
        <taxon>Gammaproteobacteria</taxon>
        <taxon>Enterobacterales</taxon>
        <taxon>Enterobacteriaceae</taxon>
        <taxon>Klebsiella/Raoultella group</taxon>
        <taxon>Klebsiella</taxon>
        <taxon>Klebsiella pneumoniae complex</taxon>
    </lineage>
</organism>
<keyword evidence="7 9" id="KW-1133">Transmembrane helix</keyword>
<dbReference type="KEGG" id="kps:KPNJ2_04689"/>
<dbReference type="PANTHER" id="PTHR30330:SF1">
    <property type="entry name" value="AMINO-ACID CARRIER PROTEIN ALST"/>
    <property type="match status" value="1"/>
</dbReference>
<evidence type="ECO:0000313" key="11">
    <source>
        <dbReference type="Proteomes" id="UP000019586"/>
    </source>
</evidence>
<feature type="transmembrane region" description="Helical" evidence="9">
    <location>
        <begin position="424"/>
        <end position="447"/>
    </location>
</feature>
<feature type="transmembrane region" description="Helical" evidence="9">
    <location>
        <begin position="400"/>
        <end position="418"/>
    </location>
</feature>
<feature type="transmembrane region" description="Helical" evidence="9">
    <location>
        <begin position="310"/>
        <end position="331"/>
    </location>
</feature>
<evidence type="ECO:0000256" key="8">
    <source>
        <dbReference type="ARBA" id="ARBA00023136"/>
    </source>
</evidence>
<keyword evidence="6 9" id="KW-0769">Symport</keyword>
<dbReference type="Pfam" id="PF01235">
    <property type="entry name" value="Na_Ala_symp"/>
    <property type="match status" value="1"/>
</dbReference>
<name>W8UQX0_KLEPN</name>
<sequence length="485" mass="52765">MPAWTRGCLMPDFLSFINEILWGSVMIYLLLGAGIWFSWQTRGIQFRYVRKFGRSLKKSLHPQPGGLTSFQALCTSLAARVGSGNLAGVTLAIAAGGPGAVFWMWVSALLGMASSFAECSLAQLYKERDSRGQFRGGPAWYMARGLGMRWMGVLFSILLLLAYGFIFNTVQANSVAHALRYAFDLPAAVSGGVLAVVVLLAILRGLRGVARLMQWIVPFMALLWIATSLLIGLWHITALPTIFATIFRCAFGWQEAAAGAVGYTISQALTSGFQRGMFSNEAGMGSSPNAAAAAASWPPHPAAQGIVQMIGVFIDTIVICTASAIIVMLAPRPDNEYTLNGIQDLQHAMSVLVGGWGAGFIALIVLLFAFSSIVANYVYAENNLVFLRLDKPRYIWGLRILTVLMVLLGTMVSLPVVWQSADIIMALMAMTNLTAILLLSPTVRIIASDYLRQRRLGIQPTFDATRYPDIDQQLAPGAWNELPRE</sequence>
<feature type="transmembrane region" description="Helical" evidence="9">
    <location>
        <begin position="215"/>
        <end position="236"/>
    </location>
</feature>
<feature type="transmembrane region" description="Helical" evidence="9">
    <location>
        <begin position="20"/>
        <end position="39"/>
    </location>
</feature>
<evidence type="ECO:0000256" key="1">
    <source>
        <dbReference type="ARBA" id="ARBA00004651"/>
    </source>
</evidence>
<dbReference type="PROSITE" id="PS00873">
    <property type="entry name" value="NA_ALANINE_SYMP"/>
    <property type="match status" value="1"/>
</dbReference>
<gene>
    <name evidence="10" type="ORF">KPNJ2_04689</name>
</gene>
<dbReference type="FunFam" id="1.20.1740.10:FF:000004">
    <property type="entry name" value="Sodium:alanine symporter family protein"/>
    <property type="match status" value="1"/>
</dbReference>
<evidence type="ECO:0000256" key="9">
    <source>
        <dbReference type="RuleBase" id="RU363064"/>
    </source>
</evidence>
<dbReference type="AlphaFoldDB" id="W8UQX0"/>
<protein>
    <submittedName>
        <fullName evidence="10">Na(+)-linked D-alanine glycine permease</fullName>
    </submittedName>
</protein>
<evidence type="ECO:0000256" key="2">
    <source>
        <dbReference type="ARBA" id="ARBA00009261"/>
    </source>
</evidence>
<dbReference type="GO" id="GO:0005283">
    <property type="term" value="F:amino acid:sodium symporter activity"/>
    <property type="evidence" value="ECO:0007669"/>
    <property type="project" value="InterPro"/>
</dbReference>
<dbReference type="HOGENOM" id="CLU_024867_0_1_6"/>
<keyword evidence="5 9" id="KW-0812">Transmembrane</keyword>
<keyword evidence="8 9" id="KW-0472">Membrane</keyword>
<dbReference type="Gene3D" id="1.20.1740.10">
    <property type="entry name" value="Amino acid/polyamine transporter I"/>
    <property type="match status" value="1"/>
</dbReference>